<keyword evidence="2" id="KW-0732">Signal</keyword>
<gene>
    <name evidence="3" type="ORF">SAMN05216258_101558</name>
</gene>
<dbReference type="RefSeq" id="WP_092857570.1">
    <property type="nucleotide sequence ID" value="NZ_FOQH01000001.1"/>
</dbReference>
<feature type="transmembrane region" description="Helical" evidence="1">
    <location>
        <begin position="97"/>
        <end position="118"/>
    </location>
</feature>
<evidence type="ECO:0000256" key="2">
    <source>
        <dbReference type="SAM" id="SignalP"/>
    </source>
</evidence>
<keyword evidence="4" id="KW-1185">Reference proteome</keyword>
<proteinExistence type="predicted"/>
<dbReference type="Proteomes" id="UP000199377">
    <property type="component" value="Unassembled WGS sequence"/>
</dbReference>
<keyword evidence="1" id="KW-1133">Transmembrane helix</keyword>
<protein>
    <submittedName>
        <fullName evidence="3">VPLPA-CTERM protein sorting domain-containing protein</fullName>
    </submittedName>
</protein>
<organism evidence="3 4">
    <name type="scientific">Albimonas pacifica</name>
    <dbReference type="NCBI Taxonomy" id="1114924"/>
    <lineage>
        <taxon>Bacteria</taxon>
        <taxon>Pseudomonadati</taxon>
        <taxon>Pseudomonadota</taxon>
        <taxon>Alphaproteobacteria</taxon>
        <taxon>Rhodobacterales</taxon>
        <taxon>Paracoccaceae</taxon>
        <taxon>Albimonas</taxon>
    </lineage>
</organism>
<name>A0A1I3C4U3_9RHOB</name>
<evidence type="ECO:0000256" key="1">
    <source>
        <dbReference type="SAM" id="Phobius"/>
    </source>
</evidence>
<reference evidence="3 4" key="1">
    <citation type="submission" date="2016-10" db="EMBL/GenBank/DDBJ databases">
        <authorList>
            <person name="de Groot N.N."/>
        </authorList>
    </citation>
    <scope>NUCLEOTIDE SEQUENCE [LARGE SCALE GENOMIC DNA]</scope>
    <source>
        <strain evidence="3 4">CGMCC 1.11030</strain>
    </source>
</reference>
<keyword evidence="1" id="KW-0812">Transmembrane</keyword>
<feature type="signal peptide" evidence="2">
    <location>
        <begin position="1"/>
        <end position="26"/>
    </location>
</feature>
<evidence type="ECO:0000313" key="4">
    <source>
        <dbReference type="Proteomes" id="UP000199377"/>
    </source>
</evidence>
<dbReference type="EMBL" id="FOQH01000001">
    <property type="protein sequence ID" value="SFH69189.1"/>
    <property type="molecule type" value="Genomic_DNA"/>
</dbReference>
<keyword evidence="1" id="KW-0472">Membrane</keyword>
<dbReference type="AlphaFoldDB" id="A0A1I3C4U3"/>
<accession>A0A1I3C4U3</accession>
<sequence length="124" mass="12536">MSTRRARPIVLFACLPLALGAGAVLAAQQDLAQQDLSERRAASHEAAPGAAETEESLMAWPCLETPGCAVGPDPASGSAPASSVAAMVVSEPVEATAIPLPAALGLMGAGLTVLGLIVRRRRPD</sequence>
<feature type="chain" id="PRO_5011693141" evidence="2">
    <location>
        <begin position="27"/>
        <end position="124"/>
    </location>
</feature>
<evidence type="ECO:0000313" key="3">
    <source>
        <dbReference type="EMBL" id="SFH69189.1"/>
    </source>
</evidence>